<feature type="transmembrane region" description="Helical" evidence="9">
    <location>
        <begin position="64"/>
        <end position="86"/>
    </location>
</feature>
<evidence type="ECO:0000256" key="7">
    <source>
        <dbReference type="ARBA" id="ARBA00023295"/>
    </source>
</evidence>
<dbReference type="GO" id="GO:0030203">
    <property type="term" value="P:glycosaminoglycan metabolic process"/>
    <property type="evidence" value="ECO:0007669"/>
    <property type="project" value="TreeGrafter"/>
</dbReference>
<evidence type="ECO:0000256" key="4">
    <source>
        <dbReference type="ARBA" id="ARBA00022729"/>
    </source>
</evidence>
<dbReference type="Pfam" id="PF00728">
    <property type="entry name" value="Glyco_hydro_20"/>
    <property type="match status" value="1"/>
</dbReference>
<evidence type="ECO:0000256" key="5">
    <source>
        <dbReference type="ARBA" id="ARBA00022801"/>
    </source>
</evidence>
<evidence type="ECO:0000259" key="10">
    <source>
        <dbReference type="Pfam" id="PF00728"/>
    </source>
</evidence>
<keyword evidence="9" id="KW-0472">Membrane</keyword>
<dbReference type="AlphaFoldDB" id="A0A8J2LLW2"/>
<evidence type="ECO:0000256" key="9">
    <source>
        <dbReference type="SAM" id="Phobius"/>
    </source>
</evidence>
<dbReference type="PANTHER" id="PTHR22600:SF3">
    <property type="entry name" value="BETA-HEXOSAMINIDASE FDL-RELATED"/>
    <property type="match status" value="1"/>
</dbReference>
<dbReference type="PANTHER" id="PTHR22600">
    <property type="entry name" value="BETA-HEXOSAMINIDASE"/>
    <property type="match status" value="1"/>
</dbReference>
<dbReference type="CDD" id="cd06562">
    <property type="entry name" value="GH20_HexA_HexB-like"/>
    <property type="match status" value="1"/>
</dbReference>
<organism evidence="12 13">
    <name type="scientific">Allacma fusca</name>
    <dbReference type="NCBI Taxonomy" id="39272"/>
    <lineage>
        <taxon>Eukaryota</taxon>
        <taxon>Metazoa</taxon>
        <taxon>Ecdysozoa</taxon>
        <taxon>Arthropoda</taxon>
        <taxon>Hexapoda</taxon>
        <taxon>Collembola</taxon>
        <taxon>Symphypleona</taxon>
        <taxon>Sminthuridae</taxon>
        <taxon>Allacma</taxon>
    </lineage>
</organism>
<gene>
    <name evidence="12" type="ORF">AFUS01_LOCUS44027</name>
</gene>
<keyword evidence="4" id="KW-0732">Signal</keyword>
<comment type="catalytic activity">
    <reaction evidence="1">
        <text>Hydrolysis of terminal non-reducing N-acetyl-D-hexosamine residues in N-acetyl-beta-D-hexosaminides.</text>
        <dbReference type="EC" id="3.2.1.52"/>
    </reaction>
</comment>
<evidence type="ECO:0000313" key="13">
    <source>
        <dbReference type="Proteomes" id="UP000708208"/>
    </source>
</evidence>
<evidence type="ECO:0000256" key="6">
    <source>
        <dbReference type="ARBA" id="ARBA00023180"/>
    </source>
</evidence>
<evidence type="ECO:0000256" key="8">
    <source>
        <dbReference type="PIRSR" id="PIRSR625705-1"/>
    </source>
</evidence>
<proteinExistence type="inferred from homology"/>
<reference evidence="12" key="1">
    <citation type="submission" date="2021-06" db="EMBL/GenBank/DDBJ databases">
        <authorList>
            <person name="Hodson N. C."/>
            <person name="Mongue J. A."/>
            <person name="Jaron S. K."/>
        </authorList>
    </citation>
    <scope>NUCLEOTIDE SEQUENCE</scope>
</reference>
<keyword evidence="9" id="KW-1133">Transmembrane helix</keyword>
<dbReference type="Pfam" id="PF14845">
    <property type="entry name" value="Glycohydro_20b2"/>
    <property type="match status" value="1"/>
</dbReference>
<keyword evidence="5" id="KW-0378">Hydrolase</keyword>
<keyword evidence="7" id="KW-0326">Glycosidase</keyword>
<evidence type="ECO:0000256" key="3">
    <source>
        <dbReference type="ARBA" id="ARBA00012663"/>
    </source>
</evidence>
<dbReference type="GO" id="GO:0005886">
    <property type="term" value="C:plasma membrane"/>
    <property type="evidence" value="ECO:0007669"/>
    <property type="project" value="TreeGrafter"/>
</dbReference>
<comment type="caution">
    <text evidence="12">The sequence shown here is derived from an EMBL/GenBank/DDBJ whole genome shotgun (WGS) entry which is preliminary data.</text>
</comment>
<dbReference type="GO" id="GO:0016231">
    <property type="term" value="F:beta-N-acetylglucosaminidase activity"/>
    <property type="evidence" value="ECO:0007669"/>
    <property type="project" value="TreeGrafter"/>
</dbReference>
<name>A0A8J2LLW2_9HEXA</name>
<keyword evidence="13" id="KW-1185">Reference proteome</keyword>
<dbReference type="Proteomes" id="UP000708208">
    <property type="component" value="Unassembled WGS sequence"/>
</dbReference>
<feature type="active site" description="Proton donor" evidence="8">
    <location>
        <position position="496"/>
    </location>
</feature>
<dbReference type="GO" id="GO:0005975">
    <property type="term" value="P:carbohydrate metabolic process"/>
    <property type="evidence" value="ECO:0007669"/>
    <property type="project" value="InterPro"/>
</dbReference>
<dbReference type="InterPro" id="IPR015883">
    <property type="entry name" value="Glyco_hydro_20_cat"/>
</dbReference>
<accession>A0A8J2LLW2</accession>
<evidence type="ECO:0000256" key="1">
    <source>
        <dbReference type="ARBA" id="ARBA00001231"/>
    </source>
</evidence>
<feature type="domain" description="Glycoside hydrolase family 20 catalytic" evidence="10">
    <location>
        <begin position="332"/>
        <end position="685"/>
    </location>
</feature>
<dbReference type="FunFam" id="3.20.20.80:FF:000063">
    <property type="entry name" value="Beta-hexosaminidase"/>
    <property type="match status" value="1"/>
</dbReference>
<keyword evidence="6" id="KW-0325">Glycoprotein</keyword>
<dbReference type="OrthoDB" id="428480at2759"/>
<sequence>MTSSNSQLFLDFGSRETTDRVDSHSDELAFIERTKSRACSWVPSSCSYYHRMVYGRLQYAMSRLNLRTCFILCVCALIVFTLSSAIDSNKDFKLPEFRSLLHPQAQTWDSSPANANAIPAVEHGLHEDYGQYPWTFICVDDKCQRYPVVANKPAAKVSFDVCWLTCGHSGSLWPVPAEVKLSRTAAKFYPETFFIREISGPTDYVKSLTSLAANLTQMTLKKMLLEHGKNGVTRSADDEPRYHSPESTIVEVHLFADEAATTLTDSTDESYEMKISSVTMGTGAMINVNIKGATFFGIRHGLETLSQLIAYDEISQCLQIVDDVTIKDGPAYPIRGLMLDTARNFIPLDNIYGMIDAMSYNKMNTLHWHITDSNSFPFRSKQVPQMSLYGAYAPNKIYTIDDIKSLVFYALVRGVRIIPEMDAPAHAGNGWQWGPTEGYGDLAVCIGKEPWRSYCGQPPCGQLNPMNENVYVVLQRLYEDLLEAFEVDTFHVGGDEVLPNCWDGIPHIKDYMNQNKLHDHLDLWGDFHKKSYEKLRAANKNKPITAIVWSSGLTGSNTGKRYLDPRNFIVQIWETASSFQIGELLRNNYRLIFSNVDAMYLDFGQGSWLGGEHDYKYHNWQLFYDNDLDKIISRSTNGKPQLVSQYAKLVLGGIATLWTEKVNENTMDAKLWPRGAALAERLWTNPKTPRSDIVYARLNHQTKRLKARGVRCATLQPFSCLQMTGNCNDPRNPLR</sequence>
<evidence type="ECO:0000313" key="12">
    <source>
        <dbReference type="EMBL" id="CAG7834529.1"/>
    </source>
</evidence>
<comment type="similarity">
    <text evidence="2">Belongs to the glycosyl hydrolase 20 family.</text>
</comment>
<dbReference type="InterPro" id="IPR029019">
    <property type="entry name" value="HEX_eukaryotic_N"/>
</dbReference>
<protein>
    <recommendedName>
        <fullName evidence="3">beta-N-acetylhexosaminidase</fullName>
        <ecNumber evidence="3">3.2.1.52</ecNumber>
    </recommendedName>
</protein>
<evidence type="ECO:0000256" key="2">
    <source>
        <dbReference type="ARBA" id="ARBA00006285"/>
    </source>
</evidence>
<dbReference type="EMBL" id="CAJVCH010570273">
    <property type="protein sequence ID" value="CAG7834529.1"/>
    <property type="molecule type" value="Genomic_DNA"/>
</dbReference>
<evidence type="ECO:0000259" key="11">
    <source>
        <dbReference type="Pfam" id="PF14845"/>
    </source>
</evidence>
<dbReference type="EC" id="3.2.1.52" evidence="3"/>
<feature type="domain" description="Beta-hexosaminidase eukaryotic type N-terminal" evidence="11">
    <location>
        <begin position="172"/>
        <end position="308"/>
    </location>
</feature>
<dbReference type="InterPro" id="IPR025705">
    <property type="entry name" value="Beta_hexosaminidase_sua/sub"/>
</dbReference>
<keyword evidence="9" id="KW-0812">Transmembrane</keyword>